<protein>
    <submittedName>
        <fullName evidence="3">F-box/WD repeat-containing protein 7</fullName>
    </submittedName>
</protein>
<accession>K1QB42</accession>
<dbReference type="PANTHER" id="PTHR22847">
    <property type="entry name" value="WD40 REPEAT PROTEIN"/>
    <property type="match status" value="1"/>
</dbReference>
<feature type="coiled-coil region" evidence="1">
    <location>
        <begin position="737"/>
        <end position="766"/>
    </location>
</feature>
<dbReference type="SMART" id="SM00320">
    <property type="entry name" value="WD40"/>
    <property type="match status" value="7"/>
</dbReference>
<name>K1QB42_MAGGI</name>
<dbReference type="PROSITE" id="PS00678">
    <property type="entry name" value="WD_REPEATS_1"/>
    <property type="match status" value="3"/>
</dbReference>
<dbReference type="InterPro" id="IPR036322">
    <property type="entry name" value="WD40_repeat_dom_sf"/>
</dbReference>
<organism evidence="3">
    <name type="scientific">Magallana gigas</name>
    <name type="common">Pacific oyster</name>
    <name type="synonym">Crassostrea gigas</name>
    <dbReference type="NCBI Taxonomy" id="29159"/>
    <lineage>
        <taxon>Eukaryota</taxon>
        <taxon>Metazoa</taxon>
        <taxon>Spiralia</taxon>
        <taxon>Lophotrochozoa</taxon>
        <taxon>Mollusca</taxon>
        <taxon>Bivalvia</taxon>
        <taxon>Autobranchia</taxon>
        <taxon>Pteriomorphia</taxon>
        <taxon>Ostreida</taxon>
        <taxon>Ostreoidea</taxon>
        <taxon>Ostreidae</taxon>
        <taxon>Magallana</taxon>
    </lineage>
</organism>
<dbReference type="Gene3D" id="1.20.1280.50">
    <property type="match status" value="1"/>
</dbReference>
<dbReference type="InterPro" id="IPR019775">
    <property type="entry name" value="WD40_repeat_CS"/>
</dbReference>
<dbReference type="CDD" id="cd00200">
    <property type="entry name" value="WD40"/>
    <property type="match status" value="1"/>
</dbReference>
<feature type="compositionally biased region" description="Polar residues" evidence="2">
    <location>
        <begin position="128"/>
        <end position="142"/>
    </location>
</feature>
<dbReference type="InParanoid" id="K1QB42"/>
<feature type="compositionally biased region" description="Acidic residues" evidence="2">
    <location>
        <begin position="678"/>
        <end position="692"/>
    </location>
</feature>
<dbReference type="HOGENOM" id="CLU_317892_0_0_1"/>
<dbReference type="Pfam" id="PF12937">
    <property type="entry name" value="F-box-like"/>
    <property type="match status" value="1"/>
</dbReference>
<evidence type="ECO:0000256" key="2">
    <source>
        <dbReference type="SAM" id="MobiDB-lite"/>
    </source>
</evidence>
<dbReference type="SUPFAM" id="SSF81383">
    <property type="entry name" value="F-box domain"/>
    <property type="match status" value="1"/>
</dbReference>
<dbReference type="InterPro" id="IPR001680">
    <property type="entry name" value="WD40_rpt"/>
</dbReference>
<keyword evidence="1" id="KW-0175">Coiled coil</keyword>
<evidence type="ECO:0000256" key="1">
    <source>
        <dbReference type="SAM" id="Coils"/>
    </source>
</evidence>
<feature type="region of interest" description="Disordered" evidence="2">
    <location>
        <begin position="257"/>
        <end position="285"/>
    </location>
</feature>
<feature type="coiled-coil region" evidence="1">
    <location>
        <begin position="546"/>
        <end position="588"/>
    </location>
</feature>
<dbReference type="InterPro" id="IPR036047">
    <property type="entry name" value="F-box-like_dom_sf"/>
</dbReference>
<dbReference type="InterPro" id="IPR001810">
    <property type="entry name" value="F-box_dom"/>
</dbReference>
<dbReference type="PANTHER" id="PTHR22847:SF745">
    <property type="entry name" value="F-BOX_WD REPEAT-CONTAINING PROTEIN 7"/>
    <property type="match status" value="1"/>
</dbReference>
<proteinExistence type="predicted"/>
<dbReference type="PROSITE" id="PS50181">
    <property type="entry name" value="FBOX"/>
    <property type="match status" value="1"/>
</dbReference>
<dbReference type="SUPFAM" id="SSF50978">
    <property type="entry name" value="WD40 repeat-like"/>
    <property type="match status" value="1"/>
</dbReference>
<dbReference type="InterPro" id="IPR015943">
    <property type="entry name" value="WD40/YVTN_repeat-like_dom_sf"/>
</dbReference>
<dbReference type="EMBL" id="JH816865">
    <property type="protein sequence ID" value="EKC18751.1"/>
    <property type="molecule type" value="Genomic_DNA"/>
</dbReference>
<evidence type="ECO:0000313" key="3">
    <source>
        <dbReference type="EMBL" id="EKC18751.1"/>
    </source>
</evidence>
<reference evidence="3" key="1">
    <citation type="journal article" date="2012" name="Nature">
        <title>The oyster genome reveals stress adaptation and complexity of shell formation.</title>
        <authorList>
            <person name="Zhang G."/>
            <person name="Fang X."/>
            <person name="Guo X."/>
            <person name="Li L."/>
            <person name="Luo R."/>
            <person name="Xu F."/>
            <person name="Yang P."/>
            <person name="Zhang L."/>
            <person name="Wang X."/>
            <person name="Qi H."/>
            <person name="Xiong Z."/>
            <person name="Que H."/>
            <person name="Xie Y."/>
            <person name="Holland P.W."/>
            <person name="Paps J."/>
            <person name="Zhu Y."/>
            <person name="Wu F."/>
            <person name="Chen Y."/>
            <person name="Wang J."/>
            <person name="Peng C."/>
            <person name="Meng J."/>
            <person name="Yang L."/>
            <person name="Liu J."/>
            <person name="Wen B."/>
            <person name="Zhang N."/>
            <person name="Huang Z."/>
            <person name="Zhu Q."/>
            <person name="Feng Y."/>
            <person name="Mount A."/>
            <person name="Hedgecock D."/>
            <person name="Xu Z."/>
            <person name="Liu Y."/>
            <person name="Domazet-Loso T."/>
            <person name="Du Y."/>
            <person name="Sun X."/>
            <person name="Zhang S."/>
            <person name="Liu B."/>
            <person name="Cheng P."/>
            <person name="Jiang X."/>
            <person name="Li J."/>
            <person name="Fan D."/>
            <person name="Wang W."/>
            <person name="Fu W."/>
            <person name="Wang T."/>
            <person name="Wang B."/>
            <person name="Zhang J."/>
            <person name="Peng Z."/>
            <person name="Li Y."/>
            <person name="Li N."/>
            <person name="Wang J."/>
            <person name="Chen M."/>
            <person name="He Y."/>
            <person name="Tan F."/>
            <person name="Song X."/>
            <person name="Zheng Q."/>
            <person name="Huang R."/>
            <person name="Yang H."/>
            <person name="Du X."/>
            <person name="Chen L."/>
            <person name="Yang M."/>
            <person name="Gaffney P.M."/>
            <person name="Wang S."/>
            <person name="Luo L."/>
            <person name="She Z."/>
            <person name="Ming Y."/>
            <person name="Huang W."/>
            <person name="Zhang S."/>
            <person name="Huang B."/>
            <person name="Zhang Y."/>
            <person name="Qu T."/>
            <person name="Ni P."/>
            <person name="Miao G."/>
            <person name="Wang J."/>
            <person name="Wang Q."/>
            <person name="Steinberg C.E."/>
            <person name="Wang H."/>
            <person name="Li N."/>
            <person name="Qian L."/>
            <person name="Zhang G."/>
            <person name="Li Y."/>
            <person name="Yang H."/>
            <person name="Liu X."/>
            <person name="Wang J."/>
            <person name="Yin Y."/>
            <person name="Wang J."/>
        </authorList>
    </citation>
    <scope>NUCLEOTIDE SEQUENCE [LARGE SCALE GENOMIC DNA]</scope>
    <source>
        <strain evidence="3">05x7-T-G4-1.051#20</strain>
    </source>
</reference>
<dbReference type="Pfam" id="PF00400">
    <property type="entry name" value="WD40"/>
    <property type="match status" value="6"/>
</dbReference>
<dbReference type="InterPro" id="IPR020472">
    <property type="entry name" value="WD40_PAC1"/>
</dbReference>
<dbReference type="Gene3D" id="2.130.10.10">
    <property type="entry name" value="YVTN repeat-like/Quinoprotein amine dehydrogenase"/>
    <property type="match status" value="2"/>
</dbReference>
<dbReference type="PROSITE" id="PS50294">
    <property type="entry name" value="WD_REPEATS_REGION"/>
    <property type="match status" value="3"/>
</dbReference>
<dbReference type="AlphaFoldDB" id="K1QB42"/>
<sequence length="1128" mass="130315">MPSTIVPINLTRSHSMKAAPEGLRYGNFEGIVYLPPVKSDSSLGVQSYSKYNNQQIYKTICDWFDSWRPWQQKTLLYGIVDRCSTRQLDILATTLEPVKHRDYAAAYKLRYPLSPFMNSKTRSDIQESRTPSKGGSRQSLRSENNSVYTIASMYDEKVLIGSPQKQPSTSQSLKYEQEDLLSDSAVSSVPSTVNKEGTAGTMVSEKLGVIRERAVFSERTELSPVHNFADNLASTIMQSAMEEVAILEKFVERENTMFTEESKPPSRRSSLKRSQSLTARKKSDLSLIPPPGREFRIITPGVRSMVEKTELPKPGTELTRSLSNISRKSVSNLRYEFYGAPTTISTPDFFSKRGLAREGSMQKEIRHGHVKKPRYLRNVPISLQRSFKGVKWWTEQPHEGMVFMKAKKKDLIAHFKEQLLKVWNWLDMWEDYEKIILLKEIIKIAGSEVLNSMYHHIQQRLRGSRDINRLSDKILLYIFSLLMPKDVYISAQVCRRWRFLCATDSLWMIKCHELGLEEGIMNMEEIVLKANTRKMGIDWRLAYNELKRLTNMMKREARERELAAREEAERLRQLRAELEGDKQNIDSTHTINQVASGQPPKFQLRSEDILIQYQRMFNYDVYTPPTTAVDIEVKRGTQAAIEQEEAERRQREEARKREKYAIKFKRERKEDANKIEEDEKSDEGDDVSDEDLSQYGDFVYQACEEEDDDLDEREQTRSQPYWKPLRKSGANDKPKELEKIEADHQMEQKQREKEEKKRYLARKQKTNVSELKSMVKQKPQPRKPKDELALDVRTDLVQAEDLLGKSAPNLHLEWKKEEAQQEEDEYKLSVQRYMGVVKSVRRVRKLQGHMNGVVCVHFDKKRLISAGLDRCIRLWDVRSGQSIHKFYGHKGGVRCLQFEGNTLVTGSWDTTLIVWDLKTFEKKAILGDHRGCVSCVQMHHKYIVSGSHDKTVMLWHRLTFLHVKTIVPGHKSGIQCLHYDGECVVTGSSDMTLRLTNVETEQCLHVFENGQNQVLSVLIQGDLLLSADTQGHVYFWNARTGQSEAAIQAHDAAVNKIAFHKGRFFTAASDCTVREWDLLTMTSVRVLQGHKGPIRDVKVSNERIVTCSDDGTIRIWDLIETKRTLRHK</sequence>
<dbReference type="PROSITE" id="PS50082">
    <property type="entry name" value="WD_REPEATS_2"/>
    <property type="match status" value="5"/>
</dbReference>
<feature type="region of interest" description="Disordered" evidence="2">
    <location>
        <begin position="669"/>
        <end position="692"/>
    </location>
</feature>
<gene>
    <name evidence="3" type="ORF">CGI_10011134</name>
</gene>
<feature type="region of interest" description="Disordered" evidence="2">
    <location>
        <begin position="706"/>
        <end position="736"/>
    </location>
</feature>
<feature type="region of interest" description="Disordered" evidence="2">
    <location>
        <begin position="120"/>
        <end position="142"/>
    </location>
</feature>
<dbReference type="PRINTS" id="PR00320">
    <property type="entry name" value="GPROTEINBRPT"/>
</dbReference>